<dbReference type="CDD" id="cd04318">
    <property type="entry name" value="EcAsnRS_like_N"/>
    <property type="match status" value="1"/>
</dbReference>
<dbReference type="SUPFAM" id="SSF50249">
    <property type="entry name" value="Nucleic acid-binding proteins"/>
    <property type="match status" value="1"/>
</dbReference>
<sequence length="497" mass="56530">MFSSNILRHITPVSSEGVTLLNCFKCSSRHYCQKQLKNLSVRDALSSEALGSHIRIQGWVRSVRSQKEHLFLHVNDGTCLQPLQVVASSDLQDRGLTFGSAIDVTGSLEKSPSKKQNVELHARHIEVTGACDPIEFPFKIKERHLMEYTRQFPHLRCRTNTFSALLRIRSEATSAIQSFFKDNGFTQIHTPVITSNDCEGAGDLFQVEPARRDKQQQQQQEEEEEGNPHFFSVPTYLTVSGQLHLEVMAGAFPAVYTFGPTFRAENSQSRRHLAEFYMVEAEIAFTESLEDVMRVMENLFKASTEHLLTHCAEDVELFHKYVTPGHRGQVDLMLSRKFNVISYTEAIDILNRSSQTFTFPTEWGCDLQTEHEKYLVKHCGNVPVFVTDYPYDLKPFYARDNQDRPQHTAAAVDLLVPGVGELCGGSLREERLDLLRNRLAQAGLEDAYKWYLQLREFGSVPHGGFGMGFERYLQCILGVDNIKDVIPFPRFSHSCLL</sequence>
<dbReference type="InterPro" id="IPR006195">
    <property type="entry name" value="aa-tRNA-synth_II"/>
</dbReference>
<keyword evidence="4" id="KW-0547">Nucleotide-binding</keyword>
<dbReference type="PRINTS" id="PR01042">
    <property type="entry name" value="TRNASYNTHASP"/>
</dbReference>
<keyword evidence="6" id="KW-0648">Protein biosynthesis</keyword>
<dbReference type="InterPro" id="IPR004365">
    <property type="entry name" value="NA-bd_OB_tRNA"/>
</dbReference>
<dbReference type="FunFam" id="3.30.930.10:FF:000016">
    <property type="entry name" value="Asparagine--tRNA ligase"/>
    <property type="match status" value="1"/>
</dbReference>
<dbReference type="EMBL" id="JBHFQA010000007">
    <property type="protein sequence ID" value="KAL2096653.1"/>
    <property type="molecule type" value="Genomic_DNA"/>
</dbReference>
<dbReference type="InterPro" id="IPR045864">
    <property type="entry name" value="aa-tRNA-synth_II/BPL/LPL"/>
</dbReference>
<dbReference type="PANTHER" id="PTHR22594">
    <property type="entry name" value="ASPARTYL/LYSYL-TRNA SYNTHETASE"/>
    <property type="match status" value="1"/>
</dbReference>
<dbReference type="InterPro" id="IPR004522">
    <property type="entry name" value="Asn-tRNA-ligase"/>
</dbReference>
<dbReference type="GO" id="GO:0004816">
    <property type="term" value="F:asparagine-tRNA ligase activity"/>
    <property type="evidence" value="ECO:0007669"/>
    <property type="project" value="UniProtKB-EC"/>
</dbReference>
<evidence type="ECO:0000256" key="5">
    <source>
        <dbReference type="ARBA" id="ARBA00022840"/>
    </source>
</evidence>
<protein>
    <recommendedName>
        <fullName evidence="2">asparagine--tRNA ligase</fullName>
        <ecNumber evidence="2">6.1.1.22</ecNumber>
    </recommendedName>
</protein>
<dbReference type="SUPFAM" id="SSF55681">
    <property type="entry name" value="Class II aaRS and biotin synthetases"/>
    <property type="match status" value="1"/>
</dbReference>
<evidence type="ECO:0000259" key="8">
    <source>
        <dbReference type="PROSITE" id="PS50862"/>
    </source>
</evidence>
<dbReference type="PANTHER" id="PTHR22594:SF34">
    <property type="entry name" value="ASPARAGINE--TRNA LIGASE, MITOCHONDRIAL-RELATED"/>
    <property type="match status" value="1"/>
</dbReference>
<dbReference type="InterPro" id="IPR002312">
    <property type="entry name" value="Asp/Asn-tRNA-synth_IIb"/>
</dbReference>
<organism evidence="9 10">
    <name type="scientific">Coilia grayii</name>
    <name type="common">Gray's grenadier anchovy</name>
    <dbReference type="NCBI Taxonomy" id="363190"/>
    <lineage>
        <taxon>Eukaryota</taxon>
        <taxon>Metazoa</taxon>
        <taxon>Chordata</taxon>
        <taxon>Craniata</taxon>
        <taxon>Vertebrata</taxon>
        <taxon>Euteleostomi</taxon>
        <taxon>Actinopterygii</taxon>
        <taxon>Neopterygii</taxon>
        <taxon>Teleostei</taxon>
        <taxon>Clupei</taxon>
        <taxon>Clupeiformes</taxon>
        <taxon>Clupeoidei</taxon>
        <taxon>Engraulidae</taxon>
        <taxon>Coilinae</taxon>
        <taxon>Coilia</taxon>
    </lineage>
</organism>
<feature type="domain" description="Aminoacyl-transfer RNA synthetases class-II family profile" evidence="8">
    <location>
        <begin position="166"/>
        <end position="487"/>
    </location>
</feature>
<keyword evidence="10" id="KW-1185">Reference proteome</keyword>
<dbReference type="Proteomes" id="UP001591681">
    <property type="component" value="Unassembled WGS sequence"/>
</dbReference>
<dbReference type="Pfam" id="PF01336">
    <property type="entry name" value="tRNA_anti-codon"/>
    <property type="match status" value="1"/>
</dbReference>
<evidence type="ECO:0000256" key="2">
    <source>
        <dbReference type="ARBA" id="ARBA00012816"/>
    </source>
</evidence>
<keyword evidence="7" id="KW-0030">Aminoacyl-tRNA synthetase</keyword>
<comment type="similarity">
    <text evidence="1">Belongs to the class-II aminoacyl-tRNA synthetase family.</text>
</comment>
<evidence type="ECO:0000313" key="9">
    <source>
        <dbReference type="EMBL" id="KAL2096653.1"/>
    </source>
</evidence>
<dbReference type="GO" id="GO:0006412">
    <property type="term" value="P:translation"/>
    <property type="evidence" value="ECO:0007669"/>
    <property type="project" value="UniProtKB-KW"/>
</dbReference>
<dbReference type="NCBIfam" id="NF003037">
    <property type="entry name" value="PRK03932.1"/>
    <property type="match status" value="1"/>
</dbReference>
<dbReference type="EC" id="6.1.1.22" evidence="2"/>
<dbReference type="GO" id="GO:0005524">
    <property type="term" value="F:ATP binding"/>
    <property type="evidence" value="ECO:0007669"/>
    <property type="project" value="UniProtKB-KW"/>
</dbReference>
<name>A0ABD1KC01_9TELE</name>
<evidence type="ECO:0000256" key="1">
    <source>
        <dbReference type="ARBA" id="ARBA00008226"/>
    </source>
</evidence>
<dbReference type="InterPro" id="IPR004364">
    <property type="entry name" value="Aa-tRNA-synt_II"/>
</dbReference>
<dbReference type="Gene3D" id="2.40.50.140">
    <property type="entry name" value="Nucleic acid-binding proteins"/>
    <property type="match status" value="1"/>
</dbReference>
<evidence type="ECO:0000256" key="6">
    <source>
        <dbReference type="ARBA" id="ARBA00022917"/>
    </source>
</evidence>
<dbReference type="PROSITE" id="PS50862">
    <property type="entry name" value="AA_TRNA_LIGASE_II"/>
    <property type="match status" value="1"/>
</dbReference>
<reference evidence="9 10" key="1">
    <citation type="submission" date="2024-09" db="EMBL/GenBank/DDBJ databases">
        <title>A chromosome-level genome assembly of Gray's grenadier anchovy, Coilia grayii.</title>
        <authorList>
            <person name="Fu Z."/>
        </authorList>
    </citation>
    <scope>NUCLEOTIDE SEQUENCE [LARGE SCALE GENOMIC DNA]</scope>
    <source>
        <strain evidence="9">G4</strain>
        <tissue evidence="9">Muscle</tissue>
    </source>
</reference>
<evidence type="ECO:0000256" key="4">
    <source>
        <dbReference type="ARBA" id="ARBA00022741"/>
    </source>
</evidence>
<keyword evidence="3" id="KW-0436">Ligase</keyword>
<evidence type="ECO:0000256" key="7">
    <source>
        <dbReference type="ARBA" id="ARBA00023146"/>
    </source>
</evidence>
<evidence type="ECO:0000256" key="3">
    <source>
        <dbReference type="ARBA" id="ARBA00022598"/>
    </source>
</evidence>
<proteinExistence type="inferred from homology"/>
<comment type="caution">
    <text evidence="9">The sequence shown here is derived from an EMBL/GenBank/DDBJ whole genome shotgun (WGS) entry which is preliminary data.</text>
</comment>
<dbReference type="AlphaFoldDB" id="A0ABD1KC01"/>
<dbReference type="NCBIfam" id="TIGR00457">
    <property type="entry name" value="asnS"/>
    <property type="match status" value="1"/>
</dbReference>
<dbReference type="InterPro" id="IPR012340">
    <property type="entry name" value="NA-bd_OB-fold"/>
</dbReference>
<keyword evidence="5" id="KW-0067">ATP-binding</keyword>
<evidence type="ECO:0000313" key="10">
    <source>
        <dbReference type="Proteomes" id="UP001591681"/>
    </source>
</evidence>
<gene>
    <name evidence="9" type="ORF">ACEWY4_008801</name>
</gene>
<dbReference type="CDD" id="cd00776">
    <property type="entry name" value="AsxRS_core"/>
    <property type="match status" value="1"/>
</dbReference>
<dbReference type="Pfam" id="PF00152">
    <property type="entry name" value="tRNA-synt_2"/>
    <property type="match status" value="1"/>
</dbReference>
<dbReference type="Gene3D" id="3.30.930.10">
    <property type="entry name" value="Bira Bifunctional Protein, Domain 2"/>
    <property type="match status" value="1"/>
</dbReference>
<accession>A0ABD1KC01</accession>